<dbReference type="EMBL" id="BLZA01000030">
    <property type="protein sequence ID" value="GHJ88706.1"/>
    <property type="molecule type" value="Genomic_DNA"/>
</dbReference>
<dbReference type="PANTHER" id="PTHR12210">
    <property type="entry name" value="DULLARD PROTEIN PHOSPHATASE"/>
    <property type="match status" value="1"/>
</dbReference>
<dbReference type="FunFam" id="3.40.50.1000:FF:000019">
    <property type="entry name" value="Mitochondrial import inner membrane translocase subunit TIM50"/>
    <property type="match status" value="1"/>
</dbReference>
<feature type="region of interest" description="Disordered" evidence="15">
    <location>
        <begin position="488"/>
        <end position="510"/>
    </location>
</feature>
<keyword evidence="10 14" id="KW-0811">Translocation</keyword>
<dbReference type="CDD" id="cd07521">
    <property type="entry name" value="HAD_FCP1-like"/>
    <property type="match status" value="1"/>
</dbReference>
<dbReference type="GO" id="GO:0015031">
    <property type="term" value="P:protein transport"/>
    <property type="evidence" value="ECO:0007669"/>
    <property type="project" value="UniProtKB-KW"/>
</dbReference>
<dbReference type="PROSITE" id="PS50969">
    <property type="entry name" value="FCP1"/>
    <property type="match status" value="1"/>
</dbReference>
<evidence type="ECO:0000256" key="10">
    <source>
        <dbReference type="ARBA" id="ARBA00023010"/>
    </source>
</evidence>
<gene>
    <name evidence="17" type="ORF">NliqN6_5108</name>
</gene>
<dbReference type="InterPro" id="IPR023214">
    <property type="entry name" value="HAD_sf"/>
</dbReference>
<proteinExistence type="inferred from homology"/>
<dbReference type="InterPro" id="IPR036412">
    <property type="entry name" value="HAD-like_sf"/>
</dbReference>
<evidence type="ECO:0000256" key="4">
    <source>
        <dbReference type="ARBA" id="ARBA00022448"/>
    </source>
</evidence>
<feature type="region of interest" description="Disordered" evidence="15">
    <location>
        <begin position="1"/>
        <end position="45"/>
    </location>
</feature>
<evidence type="ECO:0000256" key="1">
    <source>
        <dbReference type="ARBA" id="ARBA00004434"/>
    </source>
</evidence>
<dbReference type="Proteomes" id="UP000620104">
    <property type="component" value="Unassembled WGS sequence"/>
</dbReference>
<evidence type="ECO:0000256" key="5">
    <source>
        <dbReference type="ARBA" id="ARBA00022692"/>
    </source>
</evidence>
<keyword evidence="6" id="KW-0999">Mitochondrion inner membrane</keyword>
<comment type="caution">
    <text evidence="17">The sequence shown here is derived from an EMBL/GenBank/DDBJ whole genome shotgun (WGS) entry which is preliminary data.</text>
</comment>
<keyword evidence="8 14" id="KW-0809">Transit peptide</keyword>
<dbReference type="GO" id="GO:0005744">
    <property type="term" value="C:TIM23 mitochondrial import inner membrane translocase complex"/>
    <property type="evidence" value="ECO:0007669"/>
    <property type="project" value="UniProtKB-UniRule"/>
</dbReference>
<keyword evidence="7 14" id="KW-0653">Protein transport</keyword>
<evidence type="ECO:0000256" key="14">
    <source>
        <dbReference type="RuleBase" id="RU365079"/>
    </source>
</evidence>
<keyword evidence="5 14" id="KW-0812">Transmembrane</keyword>
<evidence type="ECO:0000256" key="7">
    <source>
        <dbReference type="ARBA" id="ARBA00022927"/>
    </source>
</evidence>
<dbReference type="InterPro" id="IPR050365">
    <property type="entry name" value="TIM50"/>
</dbReference>
<feature type="domain" description="FCP1 homology" evidence="16">
    <location>
        <begin position="219"/>
        <end position="363"/>
    </location>
</feature>
<feature type="region of interest" description="Disordered" evidence="15">
    <location>
        <begin position="61"/>
        <end position="147"/>
    </location>
</feature>
<feature type="transmembrane region" description="Helical" evidence="14">
    <location>
        <begin position="158"/>
        <end position="175"/>
    </location>
</feature>
<accession>A0A8H3YIL5</accession>
<comment type="subcellular location">
    <subcellularLocation>
        <location evidence="1 14">Mitochondrion inner membrane</location>
        <topology evidence="1 14">Single-pass membrane protein</topology>
    </subcellularLocation>
</comment>
<evidence type="ECO:0000259" key="16">
    <source>
        <dbReference type="PROSITE" id="PS50969"/>
    </source>
</evidence>
<keyword evidence="12 14" id="KW-0472">Membrane</keyword>
<keyword evidence="18" id="KW-1185">Reference proteome</keyword>
<comment type="function">
    <text evidence="14">Essential component of the TIM23 complex, a complex that mediates the translocation of transit peptide-containing proteins across the mitochondrial inner membrane.</text>
</comment>
<evidence type="ECO:0000256" key="6">
    <source>
        <dbReference type="ARBA" id="ARBA00022792"/>
    </source>
</evidence>
<dbReference type="InterPro" id="IPR004274">
    <property type="entry name" value="FCP1_dom"/>
</dbReference>
<comment type="similarity">
    <text evidence="2 14">Belongs to the TIM50 family.</text>
</comment>
<organism evidence="17 18">
    <name type="scientific">Naganishia liquefaciens</name>
    <dbReference type="NCBI Taxonomy" id="104408"/>
    <lineage>
        <taxon>Eukaryota</taxon>
        <taxon>Fungi</taxon>
        <taxon>Dikarya</taxon>
        <taxon>Basidiomycota</taxon>
        <taxon>Agaricomycotina</taxon>
        <taxon>Tremellomycetes</taxon>
        <taxon>Filobasidiales</taxon>
        <taxon>Filobasidiaceae</taxon>
        <taxon>Naganishia</taxon>
    </lineage>
</organism>
<evidence type="ECO:0000256" key="11">
    <source>
        <dbReference type="ARBA" id="ARBA00023128"/>
    </source>
</evidence>
<keyword evidence="11 14" id="KW-0496">Mitochondrion</keyword>
<evidence type="ECO:0000256" key="12">
    <source>
        <dbReference type="ARBA" id="ARBA00023136"/>
    </source>
</evidence>
<evidence type="ECO:0000256" key="3">
    <source>
        <dbReference type="ARBA" id="ARBA00020799"/>
    </source>
</evidence>
<feature type="compositionally biased region" description="Low complexity" evidence="15">
    <location>
        <begin position="80"/>
        <end position="95"/>
    </location>
</feature>
<reference evidence="17" key="1">
    <citation type="submission" date="2020-07" db="EMBL/GenBank/DDBJ databases">
        <title>Draft Genome Sequence of a Deep-Sea Yeast, Naganishia (Cryptococcus) liquefaciens strain N6.</title>
        <authorList>
            <person name="Han Y.W."/>
            <person name="Kajitani R."/>
            <person name="Morimoto H."/>
            <person name="Parhat M."/>
            <person name="Tsubouchi H."/>
            <person name="Bakenova O."/>
            <person name="Ogata M."/>
            <person name="Argunhan B."/>
            <person name="Aoki R."/>
            <person name="Kajiwara S."/>
            <person name="Itoh T."/>
            <person name="Iwasaki H."/>
        </authorList>
    </citation>
    <scope>NUCLEOTIDE SEQUENCE</scope>
    <source>
        <strain evidence="17">N6</strain>
    </source>
</reference>
<keyword evidence="4 14" id="KW-0813">Transport</keyword>
<dbReference type="SUPFAM" id="SSF56784">
    <property type="entry name" value="HAD-like"/>
    <property type="match status" value="1"/>
</dbReference>
<dbReference type="Pfam" id="PF03031">
    <property type="entry name" value="NIF"/>
    <property type="match status" value="1"/>
</dbReference>
<comment type="subunit">
    <text evidence="13">Component of the TIM23 complex, at least composed of TIM23, TIM17 and TIM50. Interacts with preproteins in transit.</text>
</comment>
<evidence type="ECO:0000313" key="18">
    <source>
        <dbReference type="Proteomes" id="UP000620104"/>
    </source>
</evidence>
<evidence type="ECO:0000256" key="2">
    <source>
        <dbReference type="ARBA" id="ARBA00006344"/>
    </source>
</evidence>
<evidence type="ECO:0000256" key="9">
    <source>
        <dbReference type="ARBA" id="ARBA00022989"/>
    </source>
</evidence>
<dbReference type="OrthoDB" id="287041at2759"/>
<evidence type="ECO:0000256" key="13">
    <source>
        <dbReference type="ARBA" id="ARBA00065975"/>
    </source>
</evidence>
<protein>
    <recommendedName>
        <fullName evidence="3 14">Mitochondrial import inner membrane translocase subunit TIM50</fullName>
    </recommendedName>
</protein>
<keyword evidence="9 14" id="KW-1133">Transmembrane helix</keyword>
<sequence length="510" mass="56290">MFRTALRRYPASTRVLAFPKSGLPPSGAQPTPAERPSDVPDSISFEHKPVPAEVADKFEPIVNDMSKAAPEDAPVEEPKATTTTPAPLEPPAADAIPDKPDLSSLPSLDIDPGMPASIAEPNTSSGGDQNAGGKERTGARAKHSMSSIDRRWRTMRRLALAGSLVGGGIGAWYLANKDEPGMNDAGSAWERFKNNASELTDYFNKPAFDKLLPDPLPAPHQRPYTLLVDLDGMLVASSWDRTHGWRTAKRPGVDYFLAYLSQFYEIVLFTSQPLYTAMPVAEKLDPFQAYLPYKLYRESTRYIKGKIVKDLSYLNRDLSKVILLDTNPEHAALQPENCIIMPKWEGQAGDHGLVDYIPFLESIGIFQPPDVRPIIKAYEGKNIPIEYAQREAERKQAAIEEWEREHGGALVGAGAGSSWLSKAFSGLGGKAAQKPTQPMTYLEQKRAQAQKLYQEEQEYWRQNADEIKRLMEEDRQKQMAEMKGSLMGMMPFGQSASGASPAEGQAQPGK</sequence>
<evidence type="ECO:0000256" key="8">
    <source>
        <dbReference type="ARBA" id="ARBA00022946"/>
    </source>
</evidence>
<dbReference type="Gene3D" id="3.40.50.1000">
    <property type="entry name" value="HAD superfamily/HAD-like"/>
    <property type="match status" value="1"/>
</dbReference>
<name>A0A8H3YIL5_9TREE</name>
<dbReference type="SMART" id="SM00577">
    <property type="entry name" value="CPDc"/>
    <property type="match status" value="1"/>
</dbReference>
<evidence type="ECO:0000256" key="15">
    <source>
        <dbReference type="SAM" id="MobiDB-lite"/>
    </source>
</evidence>
<dbReference type="AlphaFoldDB" id="A0A8H3YIL5"/>
<evidence type="ECO:0000313" key="17">
    <source>
        <dbReference type="EMBL" id="GHJ88706.1"/>
    </source>
</evidence>